<evidence type="ECO:0000313" key="4">
    <source>
        <dbReference type="Proteomes" id="UP001168380"/>
    </source>
</evidence>
<feature type="transmembrane region" description="Helical" evidence="2">
    <location>
        <begin position="325"/>
        <end position="350"/>
    </location>
</feature>
<dbReference type="Proteomes" id="UP001168380">
    <property type="component" value="Unassembled WGS sequence"/>
</dbReference>
<feature type="transmembrane region" description="Helical" evidence="2">
    <location>
        <begin position="370"/>
        <end position="392"/>
    </location>
</feature>
<reference evidence="3" key="1">
    <citation type="submission" date="2023-07" db="EMBL/GenBank/DDBJ databases">
        <title>Gilvimarinus algae sp. nov., isolated from the surface of Kelp.</title>
        <authorList>
            <person name="Sun Y.Y."/>
            <person name="Gong Y."/>
            <person name="Du Z.J."/>
        </authorList>
    </citation>
    <scope>NUCLEOTIDE SEQUENCE</scope>
    <source>
        <strain evidence="3">SDUM040014</strain>
    </source>
</reference>
<dbReference type="RefSeq" id="WP_302712125.1">
    <property type="nucleotide sequence ID" value="NZ_JAULRT010000047.1"/>
</dbReference>
<evidence type="ECO:0000313" key="3">
    <source>
        <dbReference type="EMBL" id="MDO3381972.1"/>
    </source>
</evidence>
<feature type="transmembrane region" description="Helical" evidence="2">
    <location>
        <begin position="297"/>
        <end position="318"/>
    </location>
</feature>
<feature type="transmembrane region" description="Helical" evidence="2">
    <location>
        <begin position="251"/>
        <end position="271"/>
    </location>
</feature>
<comment type="caution">
    <text evidence="3">The sequence shown here is derived from an EMBL/GenBank/DDBJ whole genome shotgun (WGS) entry which is preliminary data.</text>
</comment>
<organism evidence="3 4">
    <name type="scientific">Gilvimarinus algae</name>
    <dbReference type="NCBI Taxonomy" id="3058037"/>
    <lineage>
        <taxon>Bacteria</taxon>
        <taxon>Pseudomonadati</taxon>
        <taxon>Pseudomonadota</taxon>
        <taxon>Gammaproteobacteria</taxon>
        <taxon>Cellvibrionales</taxon>
        <taxon>Cellvibrionaceae</taxon>
        <taxon>Gilvimarinus</taxon>
    </lineage>
</organism>
<accession>A0ABT8TI34</accession>
<protein>
    <submittedName>
        <fullName evidence="3">YjgN family protein</fullName>
    </submittedName>
</protein>
<keyword evidence="2" id="KW-0472">Membrane</keyword>
<evidence type="ECO:0000256" key="2">
    <source>
        <dbReference type="SAM" id="Phobius"/>
    </source>
</evidence>
<evidence type="ECO:0000256" key="1">
    <source>
        <dbReference type="SAM" id="MobiDB-lite"/>
    </source>
</evidence>
<keyword evidence="2" id="KW-1133">Transmembrane helix</keyword>
<sequence>MDNNQTTYKIVLLGALPGVVDVQAQAGFAKLFNLPADKVEAIFAKPRRVLKTGLSKEQAQQYLDRLSKVGVACDMLEEPKPALDTSAFAPPPGATDAGGGEAPQAPPVSSAAAGEPREVPFVFTGNGFEYFKIWIVNIVLSIVTLGIYSAWAKVRNQQYFYGNTYLDDVSFSYTADPVKILIGRIIAFVFLVVYTVVGEVSLVGGLIMALLLAFFLPWVICKSLRFNARYSSYRNVPFSFRGRVGEAAMAYLLWPFLGLITLGVLFPYAYYQQKKFIYRRHGYGTTDFAFSATVGEYYKVFLLTLGIYIVVGGIAAILGGLVHPFVAMGLTLIAYFFAFAYFVVALANVNYNAITLKDHALSANWDLKDYTWLLVSNTLMTLITLGLFIPWAKVRTAQFKATYTQAVFVGDMDELVADERDKVNALAESVGDLFDIEIGF</sequence>
<feature type="region of interest" description="Disordered" evidence="1">
    <location>
        <begin position="82"/>
        <end position="112"/>
    </location>
</feature>
<feature type="transmembrane region" description="Helical" evidence="2">
    <location>
        <begin position="203"/>
        <end position="221"/>
    </location>
</feature>
<dbReference type="Pfam" id="PF05987">
    <property type="entry name" value="DUF898"/>
    <property type="match status" value="1"/>
</dbReference>
<feature type="transmembrane region" description="Helical" evidence="2">
    <location>
        <begin position="180"/>
        <end position="197"/>
    </location>
</feature>
<feature type="transmembrane region" description="Helical" evidence="2">
    <location>
        <begin position="131"/>
        <end position="151"/>
    </location>
</feature>
<dbReference type="EMBL" id="JAULRT010000047">
    <property type="protein sequence ID" value="MDO3381972.1"/>
    <property type="molecule type" value="Genomic_DNA"/>
</dbReference>
<keyword evidence="4" id="KW-1185">Reference proteome</keyword>
<proteinExistence type="predicted"/>
<gene>
    <name evidence="3" type="ORF">QWI16_07265</name>
</gene>
<keyword evidence="2" id="KW-0812">Transmembrane</keyword>
<dbReference type="InterPro" id="IPR010295">
    <property type="entry name" value="DUF898"/>
</dbReference>
<name>A0ABT8TI34_9GAMM</name>